<comment type="caution">
    <text evidence="1">The sequence shown here is derived from an EMBL/GenBank/DDBJ whole genome shotgun (WGS) entry which is preliminary data.</text>
</comment>
<protein>
    <submittedName>
        <fullName evidence="1">Uncharacterized protein</fullName>
    </submittedName>
</protein>
<dbReference type="Proteomes" id="UP000707535">
    <property type="component" value="Unassembled WGS sequence"/>
</dbReference>
<proteinExistence type="predicted"/>
<dbReference type="EMBL" id="DYXG01000095">
    <property type="protein sequence ID" value="HJE97914.1"/>
    <property type="molecule type" value="Genomic_DNA"/>
</dbReference>
<dbReference type="AlphaFoldDB" id="A0A921K1G8"/>
<gene>
    <name evidence="1" type="ORF">K8V00_09855</name>
</gene>
<reference evidence="1" key="1">
    <citation type="journal article" date="2021" name="PeerJ">
        <title>Extensive microbial diversity within the chicken gut microbiome revealed by metagenomics and culture.</title>
        <authorList>
            <person name="Gilroy R."/>
            <person name="Ravi A."/>
            <person name="Getino M."/>
            <person name="Pursley I."/>
            <person name="Horton D.L."/>
            <person name="Alikhan N.F."/>
            <person name="Baker D."/>
            <person name="Gharbi K."/>
            <person name="Hall N."/>
            <person name="Watson M."/>
            <person name="Adriaenssens E.M."/>
            <person name="Foster-Nyarko E."/>
            <person name="Jarju S."/>
            <person name="Secka A."/>
            <person name="Antonio M."/>
            <person name="Oren A."/>
            <person name="Chaudhuri R.R."/>
            <person name="La Ragione R."/>
            <person name="Hildebrand F."/>
            <person name="Pallen M.J."/>
        </authorList>
    </citation>
    <scope>NUCLEOTIDE SEQUENCE</scope>
    <source>
        <strain evidence="1">CHK174-6876</strain>
    </source>
</reference>
<evidence type="ECO:0000313" key="1">
    <source>
        <dbReference type="EMBL" id="HJE97914.1"/>
    </source>
</evidence>
<name>A0A921K1G8_9LACO</name>
<accession>A0A921K1G8</accession>
<evidence type="ECO:0000313" key="2">
    <source>
        <dbReference type="Proteomes" id="UP000707535"/>
    </source>
</evidence>
<sequence length="122" mass="14027">MNEWEQEPDHKEFKYKGYDCEIKRMPNLGHLCGYVIINHNNELFGHDDSGNSMCMNLDVHGGITYGQSEPDGRWKIGFDCAHAGDFCPYNFLVNPQGATYKNIEFVTSEIKKLVNQVAEYEE</sequence>
<reference evidence="1" key="2">
    <citation type="submission" date="2021-09" db="EMBL/GenBank/DDBJ databases">
        <authorList>
            <person name="Gilroy R."/>
        </authorList>
    </citation>
    <scope>NUCLEOTIDE SEQUENCE</scope>
    <source>
        <strain evidence="1">CHK174-6876</strain>
    </source>
</reference>
<organism evidence="1 2">
    <name type="scientific">Ligilactobacillus acidipiscis</name>
    <dbReference type="NCBI Taxonomy" id="89059"/>
    <lineage>
        <taxon>Bacteria</taxon>
        <taxon>Bacillati</taxon>
        <taxon>Bacillota</taxon>
        <taxon>Bacilli</taxon>
        <taxon>Lactobacillales</taxon>
        <taxon>Lactobacillaceae</taxon>
        <taxon>Ligilactobacillus</taxon>
    </lineage>
</organism>